<reference evidence="1" key="1">
    <citation type="journal article" date="2014" name="Genome Biol. Evol.">
        <title>Pangenome evidence for extensive interdomain horizontal transfer affecting lineage core and shell genes in uncultured planktonic thaumarchaeota and euryarchaeota.</title>
        <authorList>
            <person name="Deschamps P."/>
            <person name="Zivanovic Y."/>
            <person name="Moreira D."/>
            <person name="Rodriguez-Valera F."/>
            <person name="Lopez-Garcia P."/>
        </authorList>
    </citation>
    <scope>NUCLEOTIDE SEQUENCE</scope>
</reference>
<sequence length="134" mass="15567">MVKRHNETTRARQGSFYNTTHRVQLIEILTYHSNTLAIHPSIVLPPNECDYVDWRFSCIGHFNFERSVAFIFDGQRPIRPTTFFAFWCFEDFKFTVIAVVLRHDPPIFADDLFPFSSSATGCKQTGAQHHCSHQ</sequence>
<accession>A0A075G4L0</accession>
<organism evidence="1">
    <name type="scientific">uncultured marine group II/III euryarchaeote AD1000_87_A06</name>
    <dbReference type="NCBI Taxonomy" id="1457817"/>
    <lineage>
        <taxon>Archaea</taxon>
        <taxon>Methanobacteriati</taxon>
        <taxon>Methanobacteriota</taxon>
        <taxon>environmental samples</taxon>
    </lineage>
</organism>
<dbReference type="AlphaFoldDB" id="A0A075G4L0"/>
<name>A0A075G4L0_9EURY</name>
<proteinExistence type="predicted"/>
<dbReference type="EMBL" id="KF900487">
    <property type="protein sequence ID" value="AIE96737.1"/>
    <property type="molecule type" value="Genomic_DNA"/>
</dbReference>
<protein>
    <submittedName>
        <fullName evidence="1">Uncharacterized protein</fullName>
    </submittedName>
</protein>
<evidence type="ECO:0000313" key="1">
    <source>
        <dbReference type="EMBL" id="AIE96737.1"/>
    </source>
</evidence>